<dbReference type="InterPro" id="IPR046789">
    <property type="entry name" value="HTH_62"/>
</dbReference>
<evidence type="ECO:0000259" key="1">
    <source>
        <dbReference type="Pfam" id="PF20552"/>
    </source>
</evidence>
<dbReference type="Pfam" id="PF20552">
    <property type="entry name" value="HTH_62"/>
    <property type="match status" value="1"/>
</dbReference>
<keyword evidence="3" id="KW-1185">Reference proteome</keyword>
<evidence type="ECO:0000313" key="3">
    <source>
        <dbReference type="Proteomes" id="UP000567922"/>
    </source>
</evidence>
<proteinExistence type="predicted"/>
<comment type="caution">
    <text evidence="2">The sequence shown here is derived from an EMBL/GenBank/DDBJ whole genome shotgun (WGS) entry which is preliminary data.</text>
</comment>
<evidence type="ECO:0000313" key="2">
    <source>
        <dbReference type="EMBL" id="MBB3036809.1"/>
    </source>
</evidence>
<sequence length="72" mass="7970">MSTQYLEVHQTRSGDLSPYEEKLAGSLMEIFSRGTHDLAGVVDGLNRLGLTAPDGNTWTEANFRAEMKRLGE</sequence>
<dbReference type="OrthoDB" id="6909982at2"/>
<organism evidence="2 3">
    <name type="scientific">Hoyosella altamirensis</name>
    <dbReference type="NCBI Taxonomy" id="616997"/>
    <lineage>
        <taxon>Bacteria</taxon>
        <taxon>Bacillati</taxon>
        <taxon>Actinomycetota</taxon>
        <taxon>Actinomycetes</taxon>
        <taxon>Mycobacteriales</taxon>
        <taxon>Hoyosellaceae</taxon>
        <taxon>Hoyosella</taxon>
    </lineage>
</organism>
<dbReference type="RefSeq" id="WP_013807299.1">
    <property type="nucleotide sequence ID" value="NZ_BDDI01000010.1"/>
</dbReference>
<gene>
    <name evidence="2" type="ORF">FHU29_001243</name>
</gene>
<dbReference type="EMBL" id="JACHWS010000001">
    <property type="protein sequence ID" value="MBB3036809.1"/>
    <property type="molecule type" value="Genomic_DNA"/>
</dbReference>
<reference evidence="2 3" key="1">
    <citation type="submission" date="2020-08" db="EMBL/GenBank/DDBJ databases">
        <title>Sequencing the genomes of 1000 actinobacteria strains.</title>
        <authorList>
            <person name="Klenk H.-P."/>
        </authorList>
    </citation>
    <scope>NUCLEOTIDE SEQUENCE [LARGE SCALE GENOMIC DNA]</scope>
    <source>
        <strain evidence="2 3">DSM 45258</strain>
    </source>
</reference>
<protein>
    <recommendedName>
        <fullName evidence="1">Recombinase-like domain-containing protein</fullName>
    </recommendedName>
</protein>
<dbReference type="Proteomes" id="UP000567922">
    <property type="component" value="Unassembled WGS sequence"/>
</dbReference>
<feature type="domain" description="Recombinase-like" evidence="1">
    <location>
        <begin position="1"/>
        <end position="72"/>
    </location>
</feature>
<accession>A0A839RKI0</accession>
<dbReference type="AlphaFoldDB" id="A0A839RKI0"/>
<name>A0A839RKI0_9ACTN</name>